<dbReference type="Pfam" id="PF00962">
    <property type="entry name" value="A_deaminase"/>
    <property type="match status" value="1"/>
</dbReference>
<keyword evidence="5" id="KW-1133">Transmembrane helix</keyword>
<dbReference type="PRINTS" id="PR00682">
    <property type="entry name" value="IPNSYNTHASE"/>
</dbReference>
<keyword evidence="3" id="KW-0560">Oxidoreductase</keyword>
<keyword evidence="2" id="KW-0479">Metal-binding</keyword>
<evidence type="ECO:0000256" key="5">
    <source>
        <dbReference type="SAM" id="Phobius"/>
    </source>
</evidence>
<dbReference type="GO" id="GO:0016491">
    <property type="term" value="F:oxidoreductase activity"/>
    <property type="evidence" value="ECO:0007669"/>
    <property type="project" value="UniProtKB-KW"/>
</dbReference>
<gene>
    <name evidence="7" type="ORF">IFR04_003178</name>
</gene>
<sequence>MATHPVPNIPAIYADENDYWTVRSALQADEKSLCFTAGFVSTPTEAKAAAIVSALKAHEKEALYGKLDDSGSFIEHAHQYMPAKHIIDTTKLLSIAKRAPKGSLLHCHLDAMLPPLDSLIKSARNRKGLCLSLDMKSDSPNWIQDALPSFIMLPAEDAEKAATLSFFDPAFVPGVHGKGIAYKPGTYVTWRRFCDEFPGGVTAAEDFVAKRILLNREDVYHSSQTVDGIWHQFNRAFATMRGLLLYQSAFMEHFRLVLLDLVADNISYAEIRVAFHRHNDVWSDDGTRTLPRAELFGLMEICIKDEIAAAAAAGKTFYGIKIIFAVLRSGTTEDMEYAMDECIVLKQAFPNLICGFDMCGQEDAGFPLTHWVPSLLRMRAKCNELKLDLPFILHAGETLSHGTETDGNLYDALLLNSKRIGHGFSIANHPLLMSMYKRKSIDQAGKSGFTVPLILASAPSCVGSRAYFQQEVATMSTTITETRPQYTKLILRSNRGTVTRDVSTAEPRAASLEEIPVIDLSAINGSLAERQAIAARMKEAATTSGFFYISNHGIKESVIRNAAGTVHVSPSESVDNKESFQWRYDPRYDPMHSQSSLSSISPEVLAGIRGEEFVWEGTKHIEGFKDASITYWQECLSLARRLIRLFALALDLEEDHFDSLVTYPGADGVYNFYPGKSPAEAAVAKDVGLGSHTDLQCFTLLWQDLIGGLQVLTRDGQWIKATPIPGTIVVNIGDFLQRVSNDCFVSTVHRVFSRARSGRISMPFFFGFNFNEKVGVLESCLSDGEVAKYEPMSCGESNRCVTRGRLWLWGIALLMVIVMIVGILFASHVYYHAMGGQGFLKAKRYEEVENTQNNGTQLYLPMRKIEKAVQGKYFWEVVGRSPKNIPFYTCGDQLNGCDSFGQPVSKHRYPRILSYKKS</sequence>
<accession>A0A8H7WF84</accession>
<dbReference type="Gene3D" id="3.20.20.140">
    <property type="entry name" value="Metal-dependent hydrolases"/>
    <property type="match status" value="1"/>
</dbReference>
<dbReference type="PANTHER" id="PTHR10209:SF881">
    <property type="entry name" value="FI07970P-RELATED"/>
    <property type="match status" value="1"/>
</dbReference>
<dbReference type="GO" id="GO:0046872">
    <property type="term" value="F:metal ion binding"/>
    <property type="evidence" value="ECO:0007669"/>
    <property type="project" value="UniProtKB-KW"/>
</dbReference>
<dbReference type="Proteomes" id="UP000664132">
    <property type="component" value="Unassembled WGS sequence"/>
</dbReference>
<comment type="caution">
    <text evidence="7">The sequence shown here is derived from an EMBL/GenBank/DDBJ whole genome shotgun (WGS) entry which is preliminary data.</text>
</comment>
<keyword evidence="4" id="KW-0408">Iron</keyword>
<keyword evidence="5" id="KW-0472">Membrane</keyword>
<dbReference type="InterPro" id="IPR005123">
    <property type="entry name" value="Oxoglu/Fe-dep_dioxygenase_dom"/>
</dbReference>
<dbReference type="SUPFAM" id="SSF51197">
    <property type="entry name" value="Clavaminate synthase-like"/>
    <property type="match status" value="1"/>
</dbReference>
<protein>
    <recommendedName>
        <fullName evidence="6">Fe2OG dioxygenase domain-containing protein</fullName>
    </recommendedName>
</protein>
<dbReference type="Pfam" id="PF03171">
    <property type="entry name" value="2OG-FeII_Oxy"/>
    <property type="match status" value="1"/>
</dbReference>
<comment type="similarity">
    <text evidence="1">Belongs to the iron/ascorbate-dependent oxidoreductase family.</text>
</comment>
<dbReference type="InterPro" id="IPR027443">
    <property type="entry name" value="IPNS-like_sf"/>
</dbReference>
<evidence type="ECO:0000259" key="6">
    <source>
        <dbReference type="PROSITE" id="PS51471"/>
    </source>
</evidence>
<evidence type="ECO:0000256" key="2">
    <source>
        <dbReference type="ARBA" id="ARBA00022723"/>
    </source>
</evidence>
<evidence type="ECO:0000313" key="7">
    <source>
        <dbReference type="EMBL" id="KAG4423633.1"/>
    </source>
</evidence>
<dbReference type="PROSITE" id="PS51471">
    <property type="entry name" value="FE2OG_OXY"/>
    <property type="match status" value="1"/>
</dbReference>
<dbReference type="GO" id="GO:0044283">
    <property type="term" value="P:small molecule biosynthetic process"/>
    <property type="evidence" value="ECO:0007669"/>
    <property type="project" value="UniProtKB-ARBA"/>
</dbReference>
<feature type="transmembrane region" description="Helical" evidence="5">
    <location>
        <begin position="806"/>
        <end position="831"/>
    </location>
</feature>
<dbReference type="InterPro" id="IPR001365">
    <property type="entry name" value="A_deaminase_dom"/>
</dbReference>
<evidence type="ECO:0000256" key="1">
    <source>
        <dbReference type="ARBA" id="ARBA00008056"/>
    </source>
</evidence>
<keyword evidence="5" id="KW-0812">Transmembrane</keyword>
<evidence type="ECO:0000256" key="3">
    <source>
        <dbReference type="ARBA" id="ARBA00023002"/>
    </source>
</evidence>
<keyword evidence="8" id="KW-1185">Reference proteome</keyword>
<dbReference type="GO" id="GO:0019239">
    <property type="term" value="F:deaminase activity"/>
    <property type="evidence" value="ECO:0007669"/>
    <property type="project" value="InterPro"/>
</dbReference>
<proteinExistence type="inferred from homology"/>
<dbReference type="AlphaFoldDB" id="A0A8H7WF84"/>
<organism evidence="7 8">
    <name type="scientific">Cadophora malorum</name>
    <dbReference type="NCBI Taxonomy" id="108018"/>
    <lineage>
        <taxon>Eukaryota</taxon>
        <taxon>Fungi</taxon>
        <taxon>Dikarya</taxon>
        <taxon>Ascomycota</taxon>
        <taxon>Pezizomycotina</taxon>
        <taxon>Leotiomycetes</taxon>
        <taxon>Helotiales</taxon>
        <taxon>Ploettnerulaceae</taxon>
        <taxon>Cadophora</taxon>
    </lineage>
</organism>
<dbReference type="Pfam" id="PF14226">
    <property type="entry name" value="DIOX_N"/>
    <property type="match status" value="1"/>
</dbReference>
<reference evidence="7" key="1">
    <citation type="submission" date="2021-02" db="EMBL/GenBank/DDBJ databases">
        <title>Genome sequence Cadophora malorum strain M34.</title>
        <authorList>
            <person name="Stefanovic E."/>
            <person name="Vu D."/>
            <person name="Scully C."/>
            <person name="Dijksterhuis J."/>
            <person name="Roader J."/>
            <person name="Houbraken J."/>
        </authorList>
    </citation>
    <scope>NUCLEOTIDE SEQUENCE</scope>
    <source>
        <strain evidence="7">M34</strain>
    </source>
</reference>
<feature type="domain" description="Fe2OG dioxygenase" evidence="6">
    <location>
        <begin position="662"/>
        <end position="768"/>
    </location>
</feature>
<dbReference type="PANTHER" id="PTHR10209">
    <property type="entry name" value="OXIDOREDUCTASE, 2OG-FE II OXYGENASE FAMILY PROTEIN"/>
    <property type="match status" value="1"/>
</dbReference>
<dbReference type="Gene3D" id="2.60.120.330">
    <property type="entry name" value="B-lactam Antibiotic, Isopenicillin N Synthase, Chain"/>
    <property type="match status" value="1"/>
</dbReference>
<evidence type="ECO:0000256" key="4">
    <source>
        <dbReference type="ARBA" id="ARBA00023004"/>
    </source>
</evidence>
<dbReference type="InterPro" id="IPR044861">
    <property type="entry name" value="IPNS-like_FE2OG_OXY"/>
</dbReference>
<dbReference type="OrthoDB" id="7202371at2759"/>
<dbReference type="SUPFAM" id="SSF51556">
    <property type="entry name" value="Metallo-dependent hydrolases"/>
    <property type="match status" value="1"/>
</dbReference>
<dbReference type="EMBL" id="JAFJYH010000031">
    <property type="protein sequence ID" value="KAG4423633.1"/>
    <property type="molecule type" value="Genomic_DNA"/>
</dbReference>
<dbReference type="InterPro" id="IPR026992">
    <property type="entry name" value="DIOX_N"/>
</dbReference>
<evidence type="ECO:0000313" key="8">
    <source>
        <dbReference type="Proteomes" id="UP000664132"/>
    </source>
</evidence>
<name>A0A8H7WF84_9HELO</name>
<dbReference type="InterPro" id="IPR032466">
    <property type="entry name" value="Metal_Hydrolase"/>
</dbReference>